<dbReference type="EMBL" id="CP041186">
    <property type="protein sequence ID" value="QDG53910.1"/>
    <property type="molecule type" value="Genomic_DNA"/>
</dbReference>
<dbReference type="OrthoDB" id="5070127at2"/>
<keyword evidence="2" id="KW-0808">Transferase</keyword>
<accession>A0A5B8YC58</accession>
<dbReference type="AlphaFoldDB" id="A0A4Y6Q098"/>
<keyword evidence="3" id="KW-1185">Reference proteome</keyword>
<dbReference type="InterPro" id="IPR013024">
    <property type="entry name" value="GGCT-like"/>
</dbReference>
<dbReference type="InterPro" id="IPR009288">
    <property type="entry name" value="AIG2-like_dom"/>
</dbReference>
<dbReference type="SUPFAM" id="SSF110857">
    <property type="entry name" value="Gamma-glutamyl cyclotransferase-like"/>
    <property type="match status" value="1"/>
</dbReference>
<accession>A0A4Y6Q098</accession>
<gene>
    <name evidence="2" type="ORF">FIV42_25155</name>
</gene>
<dbReference type="Pfam" id="PF06094">
    <property type="entry name" value="GGACT"/>
    <property type="match status" value="1"/>
</dbReference>
<protein>
    <submittedName>
        <fullName evidence="2">Gamma-glutamylcyclotransferase</fullName>
    </submittedName>
</protein>
<evidence type="ECO:0000313" key="3">
    <source>
        <dbReference type="Proteomes" id="UP000315995"/>
    </source>
</evidence>
<name>A0A4Y6Q098_PERCE</name>
<organism evidence="2 3">
    <name type="scientific">Persicimonas caeni</name>
    <dbReference type="NCBI Taxonomy" id="2292766"/>
    <lineage>
        <taxon>Bacteria</taxon>
        <taxon>Deltaproteobacteria</taxon>
        <taxon>Bradymonadales</taxon>
        <taxon>Bradymonadaceae</taxon>
        <taxon>Persicimonas</taxon>
    </lineage>
</organism>
<feature type="domain" description="Gamma-glutamylcyclotransferase AIG2-like" evidence="1">
    <location>
        <begin position="11"/>
        <end position="133"/>
    </location>
</feature>
<proteinExistence type="predicted"/>
<dbReference type="GO" id="GO:0016740">
    <property type="term" value="F:transferase activity"/>
    <property type="evidence" value="ECO:0007669"/>
    <property type="project" value="UniProtKB-KW"/>
</dbReference>
<evidence type="ECO:0000313" key="2">
    <source>
        <dbReference type="EMBL" id="QDG53910.1"/>
    </source>
</evidence>
<dbReference type="InterPro" id="IPR036568">
    <property type="entry name" value="GGCT-like_sf"/>
</dbReference>
<dbReference type="CDD" id="cd06661">
    <property type="entry name" value="GGCT_like"/>
    <property type="match status" value="1"/>
</dbReference>
<dbReference type="Proteomes" id="UP000315995">
    <property type="component" value="Chromosome"/>
</dbReference>
<reference evidence="2 3" key="1">
    <citation type="submission" date="2019-06" db="EMBL/GenBank/DDBJ databases">
        <title>Persicimonas caeni gen. nov., sp. nov., a predatory bacterium isolated from solar saltern.</title>
        <authorList>
            <person name="Wang S."/>
        </authorList>
    </citation>
    <scope>NUCLEOTIDE SEQUENCE [LARGE SCALE GENOMIC DNA]</scope>
    <source>
        <strain evidence="2 3">YN101</strain>
    </source>
</reference>
<evidence type="ECO:0000259" key="1">
    <source>
        <dbReference type="Pfam" id="PF06094"/>
    </source>
</evidence>
<sequence>MTVRTEQMTRLFVYGTLRPSESRWPAIEEFVARAEPAKLEGFRMHALPEGYPAIEPGQGEVIGTLLHLEPALVVAALAKADQIEGYIEGSPDSLYERVVVDVGGADAYTYVYHPNRRDHLHTRGRLIESGDWLNRG</sequence>
<dbReference type="Gene3D" id="3.10.490.10">
    <property type="entry name" value="Gamma-glutamyl cyclotransferase-like"/>
    <property type="match status" value="1"/>
</dbReference>